<sequence>MDERRAAPRMRVLKAGRIVFGNGMRVYDCMLRNSSEGGVLLKVPSTHDVPDEFMLYVDTDQIRRPVQIVWRKADQLGVRFTGPAEPVRAA</sequence>
<dbReference type="AlphaFoldDB" id="A0A7X5F3A1"/>
<protein>
    <submittedName>
        <fullName evidence="1">PilZ domain-containing protein</fullName>
    </submittedName>
</protein>
<gene>
    <name evidence="1" type="ORF">GWI72_05440</name>
</gene>
<dbReference type="RefSeq" id="WP_161676007.1">
    <property type="nucleotide sequence ID" value="NZ_JAABLP010000002.1"/>
</dbReference>
<dbReference type="GO" id="GO:0035438">
    <property type="term" value="F:cyclic-di-GMP binding"/>
    <property type="evidence" value="ECO:0007669"/>
    <property type="project" value="InterPro"/>
</dbReference>
<comment type="caution">
    <text evidence="1">The sequence shown here is derived from an EMBL/GenBank/DDBJ whole genome shotgun (WGS) entry which is preliminary data.</text>
</comment>
<dbReference type="InterPro" id="IPR009875">
    <property type="entry name" value="PilZ_domain"/>
</dbReference>
<evidence type="ECO:0000313" key="1">
    <source>
        <dbReference type="EMBL" id="NBN77709.1"/>
    </source>
</evidence>
<dbReference type="Proteomes" id="UP000586722">
    <property type="component" value="Unassembled WGS sequence"/>
</dbReference>
<proteinExistence type="predicted"/>
<dbReference type="Gene3D" id="2.40.10.220">
    <property type="entry name" value="predicted glycosyltransferase like domains"/>
    <property type="match status" value="1"/>
</dbReference>
<dbReference type="EMBL" id="JAABLQ010000001">
    <property type="protein sequence ID" value="NBN77709.1"/>
    <property type="molecule type" value="Genomic_DNA"/>
</dbReference>
<organism evidence="1 2">
    <name type="scientific">Pannonibacter tanglangensis</name>
    <dbReference type="NCBI Taxonomy" id="2750084"/>
    <lineage>
        <taxon>Bacteria</taxon>
        <taxon>Pseudomonadati</taxon>
        <taxon>Pseudomonadota</taxon>
        <taxon>Alphaproteobacteria</taxon>
        <taxon>Hyphomicrobiales</taxon>
        <taxon>Stappiaceae</taxon>
        <taxon>Pannonibacter</taxon>
    </lineage>
</organism>
<dbReference type="SUPFAM" id="SSF141371">
    <property type="entry name" value="PilZ domain-like"/>
    <property type="match status" value="1"/>
</dbReference>
<reference evidence="2" key="1">
    <citation type="submission" date="2020-01" db="EMBL/GenBank/DDBJ databases">
        <authorList>
            <person name="Fang Y."/>
            <person name="Sun R."/>
            <person name="Nie L."/>
            <person name="He J."/>
            <person name="Hao L."/>
            <person name="Wang L."/>
            <person name="Su S."/>
            <person name="Lv E."/>
            <person name="Zhang Z."/>
            <person name="Xie R."/>
            <person name="Liu H."/>
        </authorList>
    </citation>
    <scope>NUCLEOTIDE SEQUENCE [LARGE SCALE GENOMIC DNA]</scope>
    <source>
        <strain evidence="2">XCT-53</strain>
    </source>
</reference>
<keyword evidence="2" id="KW-1185">Reference proteome</keyword>
<name>A0A7X5F3A1_9HYPH</name>
<evidence type="ECO:0000313" key="2">
    <source>
        <dbReference type="Proteomes" id="UP000586722"/>
    </source>
</evidence>
<accession>A0A7X5F3A1</accession>
<dbReference type="Pfam" id="PF07238">
    <property type="entry name" value="PilZ"/>
    <property type="match status" value="1"/>
</dbReference>